<evidence type="ECO:0000256" key="2">
    <source>
        <dbReference type="SAM" id="SignalP"/>
    </source>
</evidence>
<reference evidence="3 4" key="1">
    <citation type="submission" date="2019-04" db="EMBL/GenBank/DDBJ databases">
        <title>Friends and foes A comparative genomics study of 23 Aspergillus species from section Flavi.</title>
        <authorList>
            <consortium name="DOE Joint Genome Institute"/>
            <person name="Kjaerbolling I."/>
            <person name="Vesth T."/>
            <person name="Frisvad J.C."/>
            <person name="Nybo J.L."/>
            <person name="Theobald S."/>
            <person name="Kildgaard S."/>
            <person name="Isbrandt T."/>
            <person name="Kuo A."/>
            <person name="Sato A."/>
            <person name="Lyhne E.K."/>
            <person name="Kogle M.E."/>
            <person name="Wiebenga A."/>
            <person name="Kun R.S."/>
            <person name="Lubbers R.J."/>
            <person name="Makela M.R."/>
            <person name="Barry K."/>
            <person name="Chovatia M."/>
            <person name="Clum A."/>
            <person name="Daum C."/>
            <person name="Haridas S."/>
            <person name="He G."/>
            <person name="LaButti K."/>
            <person name="Lipzen A."/>
            <person name="Mondo S."/>
            <person name="Riley R."/>
            <person name="Salamov A."/>
            <person name="Simmons B.A."/>
            <person name="Magnuson J.K."/>
            <person name="Henrissat B."/>
            <person name="Mortensen U.H."/>
            <person name="Larsen T.O."/>
            <person name="Devries R.P."/>
            <person name="Grigoriev I.V."/>
            <person name="Machida M."/>
            <person name="Baker S.E."/>
            <person name="Andersen M.R."/>
        </authorList>
    </citation>
    <scope>NUCLEOTIDE SEQUENCE [LARGE SCALE GENOMIC DNA]</scope>
    <source>
        <strain evidence="3 4">CBS 151.66</strain>
    </source>
</reference>
<accession>A0A5N5WQ22</accession>
<evidence type="ECO:0000313" key="4">
    <source>
        <dbReference type="Proteomes" id="UP000326565"/>
    </source>
</evidence>
<keyword evidence="2" id="KW-0732">Signal</keyword>
<dbReference type="EMBL" id="ML732353">
    <property type="protein sequence ID" value="KAB8069162.1"/>
    <property type="molecule type" value="Genomic_DNA"/>
</dbReference>
<dbReference type="Proteomes" id="UP000326565">
    <property type="component" value="Unassembled WGS sequence"/>
</dbReference>
<feature type="region of interest" description="Disordered" evidence="1">
    <location>
        <begin position="80"/>
        <end position="100"/>
    </location>
</feature>
<organism evidence="3 4">
    <name type="scientific">Aspergillus leporis</name>
    <dbReference type="NCBI Taxonomy" id="41062"/>
    <lineage>
        <taxon>Eukaryota</taxon>
        <taxon>Fungi</taxon>
        <taxon>Dikarya</taxon>
        <taxon>Ascomycota</taxon>
        <taxon>Pezizomycotina</taxon>
        <taxon>Eurotiomycetes</taxon>
        <taxon>Eurotiomycetidae</taxon>
        <taxon>Eurotiales</taxon>
        <taxon>Aspergillaceae</taxon>
        <taxon>Aspergillus</taxon>
        <taxon>Aspergillus subgen. Circumdati</taxon>
    </lineage>
</organism>
<name>A0A5N5WQ22_9EURO</name>
<sequence length="100" mass="10471">MTLSRALLLEVHLGGMASDCVIVHCPEVILATGVILIELQQGADGNLSGRGDAAAQSRKQNEILSRGPYQATGFEGLVRDVDAHDSGPQDARSCPAMAVE</sequence>
<evidence type="ECO:0000256" key="1">
    <source>
        <dbReference type="SAM" id="MobiDB-lite"/>
    </source>
</evidence>
<proteinExistence type="predicted"/>
<gene>
    <name evidence="3" type="ORF">BDV29DRAFT_161693</name>
</gene>
<dbReference type="AlphaFoldDB" id="A0A5N5WQ22"/>
<feature type="chain" id="PRO_5024965218" evidence="2">
    <location>
        <begin position="19"/>
        <end position="100"/>
    </location>
</feature>
<keyword evidence="4" id="KW-1185">Reference proteome</keyword>
<feature type="signal peptide" evidence="2">
    <location>
        <begin position="1"/>
        <end position="18"/>
    </location>
</feature>
<evidence type="ECO:0000313" key="3">
    <source>
        <dbReference type="EMBL" id="KAB8069162.1"/>
    </source>
</evidence>
<protein>
    <submittedName>
        <fullName evidence="3">Uncharacterized protein</fullName>
    </submittedName>
</protein>